<dbReference type="AlphaFoldDB" id="A0A9X2L9E0"/>
<evidence type="ECO:0000256" key="3">
    <source>
        <dbReference type="ARBA" id="ARBA00023143"/>
    </source>
</evidence>
<dbReference type="InterPro" id="IPR019776">
    <property type="entry name" value="Flagellar_basal_body_rod_CS"/>
</dbReference>
<evidence type="ECO:0000313" key="10">
    <source>
        <dbReference type="Proteomes" id="UP001142610"/>
    </source>
</evidence>
<feature type="compositionally biased region" description="Basic and acidic residues" evidence="5">
    <location>
        <begin position="228"/>
        <end position="238"/>
    </location>
</feature>
<dbReference type="PANTHER" id="PTHR30435:SF19">
    <property type="entry name" value="FLAGELLAR BASAL-BODY ROD PROTEIN FLGG"/>
    <property type="match status" value="1"/>
</dbReference>
<dbReference type="NCBIfam" id="TIGR03506">
    <property type="entry name" value="FlgEFG_subfam"/>
    <property type="match status" value="1"/>
</dbReference>
<dbReference type="InterPro" id="IPR053967">
    <property type="entry name" value="LlgE_F_G-like_D1"/>
</dbReference>
<dbReference type="Pfam" id="PF22692">
    <property type="entry name" value="LlgE_F_G_D1"/>
    <property type="match status" value="1"/>
</dbReference>
<dbReference type="EMBL" id="JANIBC010000005">
    <property type="protein sequence ID" value="MCQ8185515.1"/>
    <property type="molecule type" value="Genomic_DNA"/>
</dbReference>
<feature type="region of interest" description="Disordered" evidence="5">
    <location>
        <begin position="225"/>
        <end position="245"/>
    </location>
</feature>
<keyword evidence="9" id="KW-0969">Cilium</keyword>
<keyword evidence="3 4" id="KW-0975">Bacterial flagellum</keyword>
<dbReference type="SUPFAM" id="SSF117143">
    <property type="entry name" value="Flagellar hook protein flgE"/>
    <property type="match status" value="1"/>
</dbReference>
<accession>A0A9X2L9E0</accession>
<evidence type="ECO:0000259" key="8">
    <source>
        <dbReference type="Pfam" id="PF22692"/>
    </source>
</evidence>
<feature type="domain" description="Flagellar basal body rod protein N-terminal" evidence="6">
    <location>
        <begin position="6"/>
        <end position="35"/>
    </location>
</feature>
<keyword evidence="10" id="KW-1185">Reference proteome</keyword>
<keyword evidence="9" id="KW-0282">Flagellum</keyword>
<keyword evidence="9" id="KW-0966">Cell projection</keyword>
<proteinExistence type="inferred from homology"/>
<feature type="domain" description="Flagellar basal-body/hook protein C-terminal" evidence="7">
    <location>
        <begin position="195"/>
        <end position="223"/>
    </location>
</feature>
<dbReference type="InterPro" id="IPR020013">
    <property type="entry name" value="Flagellar_FlgE/F/G"/>
</dbReference>
<evidence type="ECO:0000259" key="6">
    <source>
        <dbReference type="Pfam" id="PF00460"/>
    </source>
</evidence>
<dbReference type="GO" id="GO:0071978">
    <property type="term" value="P:bacterial-type flagellum-dependent swarming motility"/>
    <property type="evidence" value="ECO:0007669"/>
    <property type="project" value="TreeGrafter"/>
</dbReference>
<dbReference type="GO" id="GO:0009425">
    <property type="term" value="C:bacterial-type flagellum basal body"/>
    <property type="evidence" value="ECO:0007669"/>
    <property type="project" value="UniProtKB-SubCell"/>
</dbReference>
<reference evidence="9" key="1">
    <citation type="submission" date="2022-07" db="EMBL/GenBank/DDBJ databases">
        <title>Parvularcula maris sp. nov., an algicidal bacterium isolated from seawater.</title>
        <authorList>
            <person name="Li F."/>
        </authorList>
    </citation>
    <scope>NUCLEOTIDE SEQUENCE</scope>
    <source>
        <strain evidence="9">BGMRC 0090</strain>
    </source>
</reference>
<feature type="domain" description="Flagellar hook protein FlgE/F/G-like D1" evidence="8">
    <location>
        <begin position="81"/>
        <end position="147"/>
    </location>
</feature>
<dbReference type="Proteomes" id="UP001142610">
    <property type="component" value="Unassembled WGS sequence"/>
</dbReference>
<name>A0A9X2L9E0_9PROT</name>
<sequence>MDTSLYVNLSYQSSLNRRLELVANNIANVNTTGFKAERIMFDQYTFQSGPAKDVSYVIDRASYTDLSTGSINQTGNQLDVAVVGEGWLQVETPEGVKYTRDGRMIINSNQELTALDGSPILDQGGARIFIPEQAQSVDISQAGTISVNLEGEPLPIEIARIGIIDFNDPQNLVREEGGRYTGAAEGFLKEDGSVQQFAIEGSNINPVKEIVKLMELSRAYTQVAESSNDIHKTKKDSIARLSKNQ</sequence>
<dbReference type="InterPro" id="IPR037925">
    <property type="entry name" value="FlgE/F/G-like"/>
</dbReference>
<comment type="subcellular location">
    <subcellularLocation>
        <location evidence="1 4">Bacterial flagellum basal body</location>
    </subcellularLocation>
</comment>
<evidence type="ECO:0000256" key="2">
    <source>
        <dbReference type="ARBA" id="ARBA00009677"/>
    </source>
</evidence>
<comment type="similarity">
    <text evidence="2 4">Belongs to the flagella basal body rod proteins family.</text>
</comment>
<dbReference type="InterPro" id="IPR001444">
    <property type="entry name" value="Flag_bb_rod_N"/>
</dbReference>
<dbReference type="Pfam" id="PF00460">
    <property type="entry name" value="Flg_bb_rod"/>
    <property type="match status" value="1"/>
</dbReference>
<evidence type="ECO:0000256" key="1">
    <source>
        <dbReference type="ARBA" id="ARBA00004117"/>
    </source>
</evidence>
<gene>
    <name evidence="9" type="ORF">NOG11_08910</name>
</gene>
<dbReference type="PANTHER" id="PTHR30435">
    <property type="entry name" value="FLAGELLAR PROTEIN"/>
    <property type="match status" value="1"/>
</dbReference>
<evidence type="ECO:0000256" key="5">
    <source>
        <dbReference type="SAM" id="MobiDB-lite"/>
    </source>
</evidence>
<evidence type="ECO:0000313" key="9">
    <source>
        <dbReference type="EMBL" id="MCQ8185515.1"/>
    </source>
</evidence>
<evidence type="ECO:0000256" key="4">
    <source>
        <dbReference type="RuleBase" id="RU362116"/>
    </source>
</evidence>
<evidence type="ECO:0000259" key="7">
    <source>
        <dbReference type="Pfam" id="PF06429"/>
    </source>
</evidence>
<dbReference type="RefSeq" id="WP_256619403.1">
    <property type="nucleotide sequence ID" value="NZ_JANIBC010000005.1"/>
</dbReference>
<organism evidence="9 10">
    <name type="scientific">Parvularcula maris</name>
    <dbReference type="NCBI Taxonomy" id="2965077"/>
    <lineage>
        <taxon>Bacteria</taxon>
        <taxon>Pseudomonadati</taxon>
        <taxon>Pseudomonadota</taxon>
        <taxon>Alphaproteobacteria</taxon>
        <taxon>Parvularculales</taxon>
        <taxon>Parvularculaceae</taxon>
        <taxon>Parvularcula</taxon>
    </lineage>
</organism>
<dbReference type="InterPro" id="IPR010930">
    <property type="entry name" value="Flg_bb/hook_C_dom"/>
</dbReference>
<dbReference type="Pfam" id="PF06429">
    <property type="entry name" value="Flg_bbr_C"/>
    <property type="match status" value="1"/>
</dbReference>
<protein>
    <submittedName>
        <fullName evidence="9">Flagellar hook-basal body complex protein</fullName>
    </submittedName>
</protein>
<comment type="caution">
    <text evidence="9">The sequence shown here is derived from an EMBL/GenBank/DDBJ whole genome shotgun (WGS) entry which is preliminary data.</text>
</comment>
<dbReference type="PROSITE" id="PS00588">
    <property type="entry name" value="FLAGELLA_BB_ROD"/>
    <property type="match status" value="1"/>
</dbReference>